<comment type="caution">
    <text evidence="13">The sequence shown here is derived from an EMBL/GenBank/DDBJ whole genome shotgun (WGS) entry which is preliminary data.</text>
</comment>
<dbReference type="GO" id="GO:0003906">
    <property type="term" value="F:DNA-(apurinic or apyrimidinic site) endonuclease activity"/>
    <property type="evidence" value="ECO:0007669"/>
    <property type="project" value="TreeGrafter"/>
</dbReference>
<evidence type="ECO:0000256" key="4">
    <source>
        <dbReference type="ARBA" id="ARBA00022723"/>
    </source>
</evidence>
<comment type="catalytic activity">
    <reaction evidence="1">
        <text>Exonucleolytic cleavage in the 3'- to 5'-direction to yield nucleoside 5'-phosphates.</text>
        <dbReference type="EC" id="3.1.11.2"/>
    </reaction>
</comment>
<evidence type="ECO:0000259" key="12">
    <source>
        <dbReference type="Pfam" id="PF03372"/>
    </source>
</evidence>
<proteinExistence type="inferred from homology"/>
<evidence type="ECO:0000256" key="11">
    <source>
        <dbReference type="PIRSR" id="PIRSR604808-3"/>
    </source>
</evidence>
<dbReference type="GO" id="GO:0046872">
    <property type="term" value="F:metal ion binding"/>
    <property type="evidence" value="ECO:0007669"/>
    <property type="project" value="UniProtKB-KW"/>
</dbReference>
<feature type="site" description="Important for catalytic activity" evidence="11">
    <location>
        <position position="211"/>
    </location>
</feature>
<dbReference type="Gene3D" id="3.60.10.10">
    <property type="entry name" value="Endonuclease/exonuclease/phosphatase"/>
    <property type="match status" value="1"/>
</dbReference>
<feature type="binding site" evidence="10">
    <location>
        <position position="18"/>
    </location>
    <ligand>
        <name>Mg(2+)</name>
        <dbReference type="ChEBI" id="CHEBI:18420"/>
        <label>1</label>
    </ligand>
</feature>
<dbReference type="PANTHER" id="PTHR22748">
    <property type="entry name" value="AP ENDONUCLEASE"/>
    <property type="match status" value="1"/>
</dbReference>
<evidence type="ECO:0000256" key="3">
    <source>
        <dbReference type="ARBA" id="ARBA00012115"/>
    </source>
</evidence>
<dbReference type="InterPro" id="IPR004808">
    <property type="entry name" value="AP_endonuc_1"/>
</dbReference>
<keyword evidence="6" id="KW-0378">Hydrolase</keyword>
<evidence type="ECO:0000256" key="1">
    <source>
        <dbReference type="ARBA" id="ARBA00000493"/>
    </source>
</evidence>
<feature type="binding site" evidence="10">
    <location>
        <position position="48"/>
    </location>
    <ligand>
        <name>Mg(2+)</name>
        <dbReference type="ChEBI" id="CHEBI:18420"/>
        <label>1</label>
    </ligand>
</feature>
<feature type="active site" evidence="9">
    <location>
        <position position="120"/>
    </location>
</feature>
<keyword evidence="4 10" id="KW-0479">Metal-binding</keyword>
<feature type="site" description="Interaction with DNA substrate" evidence="11">
    <location>
        <position position="236"/>
    </location>
</feature>
<feature type="binding site" evidence="10">
    <location>
        <position position="236"/>
    </location>
    <ligand>
        <name>Mg(2+)</name>
        <dbReference type="ChEBI" id="CHEBI:18420"/>
        <label>1</label>
    </ligand>
</feature>
<feature type="domain" description="Endonuclease/exonuclease/phosphatase" evidence="12">
    <location>
        <begin position="15"/>
        <end position="236"/>
    </location>
</feature>
<dbReference type="Proteomes" id="UP000727407">
    <property type="component" value="Unassembled WGS sequence"/>
</dbReference>
<keyword evidence="14" id="KW-1185">Reference proteome</keyword>
<dbReference type="InterPro" id="IPR036691">
    <property type="entry name" value="Endo/exonu/phosph_ase_sf"/>
</dbReference>
<feature type="binding site" evidence="10">
    <location>
        <position position="151"/>
    </location>
    <ligand>
        <name>Mg(2+)</name>
        <dbReference type="ChEBI" id="CHEBI:18420"/>
        <label>1</label>
    </ligand>
</feature>
<feature type="active site" description="Proton acceptor" evidence="9">
    <location>
        <position position="236"/>
    </location>
</feature>
<comment type="similarity">
    <text evidence="2">Belongs to the DNA repair enzymes AP/ExoA family.</text>
</comment>
<evidence type="ECO:0000313" key="14">
    <source>
        <dbReference type="Proteomes" id="UP000727407"/>
    </source>
</evidence>
<dbReference type="Pfam" id="PF03372">
    <property type="entry name" value="Exo_endo_phos"/>
    <property type="match status" value="1"/>
</dbReference>
<protein>
    <recommendedName>
        <fullName evidence="3">exodeoxyribonuclease III</fullName>
        <ecNumber evidence="3">3.1.11.2</ecNumber>
    </recommendedName>
</protein>
<feature type="non-terminal residue" evidence="13">
    <location>
        <position position="307"/>
    </location>
</feature>
<dbReference type="EMBL" id="QNUK01000025">
    <property type="protein sequence ID" value="KAF5907160.1"/>
    <property type="molecule type" value="Genomic_DNA"/>
</dbReference>
<accession>A0A8J4UZM8</accession>
<dbReference type="OrthoDB" id="8961218at2759"/>
<keyword evidence="7 10" id="KW-0460">Magnesium</keyword>
<feature type="binding site" evidence="10">
    <location>
        <position position="235"/>
    </location>
    <ligand>
        <name>Mg(2+)</name>
        <dbReference type="ChEBI" id="CHEBI:18420"/>
        <label>1</label>
    </ligand>
</feature>
<keyword evidence="10" id="KW-0464">Manganese</keyword>
<keyword evidence="8" id="KW-0234">DNA repair</keyword>
<comment type="cofactor">
    <cofactor evidence="10">
        <name>Mg(2+)</name>
        <dbReference type="ChEBI" id="CHEBI:18420"/>
    </cofactor>
    <cofactor evidence="10">
        <name>Mn(2+)</name>
        <dbReference type="ChEBI" id="CHEBI:29035"/>
    </cofactor>
    <text evidence="10">Probably binds two magnesium or manganese ions per subunit.</text>
</comment>
<dbReference type="PANTHER" id="PTHR22748:SF26">
    <property type="entry name" value="ENDONUCLEASE_EXONUCLEASE_PHOSPHATASE DOMAIN-CONTAINING PROTEIN"/>
    <property type="match status" value="1"/>
</dbReference>
<dbReference type="SUPFAM" id="SSF56219">
    <property type="entry name" value="DNase I-like"/>
    <property type="match status" value="1"/>
</dbReference>
<dbReference type="InterPro" id="IPR005135">
    <property type="entry name" value="Endo/exonuclease/phosphatase"/>
</dbReference>
<dbReference type="GO" id="GO:0005634">
    <property type="term" value="C:nucleus"/>
    <property type="evidence" value="ECO:0007669"/>
    <property type="project" value="TreeGrafter"/>
</dbReference>
<feature type="site" description="Transition state stabilizer" evidence="11">
    <location>
        <position position="151"/>
    </location>
</feature>
<evidence type="ECO:0000256" key="5">
    <source>
        <dbReference type="ARBA" id="ARBA00022763"/>
    </source>
</evidence>
<dbReference type="GO" id="GO:0008081">
    <property type="term" value="F:phosphoric diester hydrolase activity"/>
    <property type="evidence" value="ECO:0007669"/>
    <property type="project" value="TreeGrafter"/>
</dbReference>
<gene>
    <name evidence="13" type="ORF">DAT39_003123</name>
</gene>
<feature type="non-terminal residue" evidence="13">
    <location>
        <position position="1"/>
    </location>
</feature>
<feature type="active site" description="Proton donor/acceptor" evidence="9">
    <location>
        <position position="149"/>
    </location>
</feature>
<feature type="binding site" evidence="10">
    <location>
        <position position="149"/>
    </location>
    <ligand>
        <name>Mg(2+)</name>
        <dbReference type="ChEBI" id="CHEBI:18420"/>
        <label>1</label>
    </ligand>
</feature>
<evidence type="ECO:0000256" key="10">
    <source>
        <dbReference type="PIRSR" id="PIRSR604808-2"/>
    </source>
</evidence>
<evidence type="ECO:0000256" key="9">
    <source>
        <dbReference type="PIRSR" id="PIRSR604808-1"/>
    </source>
</evidence>
<evidence type="ECO:0000256" key="8">
    <source>
        <dbReference type="ARBA" id="ARBA00023204"/>
    </source>
</evidence>
<evidence type="ECO:0000313" key="13">
    <source>
        <dbReference type="EMBL" id="KAF5907160.1"/>
    </source>
</evidence>
<dbReference type="EC" id="3.1.11.2" evidence="3"/>
<dbReference type="GO" id="GO:0006284">
    <property type="term" value="P:base-excision repair"/>
    <property type="evidence" value="ECO:0007669"/>
    <property type="project" value="TreeGrafter"/>
</dbReference>
<dbReference type="GO" id="GO:0008311">
    <property type="term" value="F:double-stranded DNA 3'-5' DNA exonuclease activity"/>
    <property type="evidence" value="ECO:0007669"/>
    <property type="project" value="UniProtKB-EC"/>
</dbReference>
<evidence type="ECO:0000256" key="7">
    <source>
        <dbReference type="ARBA" id="ARBA00022842"/>
    </source>
</evidence>
<name>A0A8J4UZM8_CLAMG</name>
<sequence length="307" mass="35475">EFTMASLVKARLRFVTWNTCGIKNPSHKFSNILSSLRSMRADIAFIQETHIGPNCYQILEKVENWNVYFTVHNPRSKGVAIMIRHEVPFEYICHDEDSSGGYIVLFCRLYNELYTLVNVYNHKGDKNVLAKLKDYLRETAEGVLVVGGDFNTVLDPSFDVLTQACRPKQSLLRPFLEDFTSSLNLRDTWSYLNFAPGNFTRHQNECYSRLDMFFMCNDAMKRVCRSNTESNEISDHNPLVLELRVHQETGTQIPKVAWLLEETRSDEEPDRRPGKISGAEILTAIKSLTDSQQRHDTLDVEYYKSHC</sequence>
<dbReference type="AlphaFoldDB" id="A0A8J4UZM8"/>
<keyword evidence="5" id="KW-0227">DNA damage</keyword>
<reference evidence="13" key="1">
    <citation type="submission" date="2020-07" db="EMBL/GenBank/DDBJ databases">
        <title>Clarias magur genome sequencing, assembly and annotation.</title>
        <authorList>
            <person name="Kushwaha B."/>
            <person name="Kumar R."/>
            <person name="Das P."/>
            <person name="Joshi C.G."/>
            <person name="Kumar D."/>
            <person name="Nagpure N.S."/>
            <person name="Pandey M."/>
            <person name="Agarwal S."/>
            <person name="Srivastava S."/>
            <person name="Singh M."/>
            <person name="Sahoo L."/>
            <person name="Jayasankar P."/>
            <person name="Meher P.K."/>
            <person name="Koringa P.G."/>
            <person name="Iquebal M.A."/>
            <person name="Das S.P."/>
            <person name="Bit A."/>
            <person name="Patnaik S."/>
            <person name="Patel N."/>
            <person name="Shah T.M."/>
            <person name="Hinsu A."/>
            <person name="Jena J.K."/>
        </authorList>
    </citation>
    <scope>NUCLEOTIDE SEQUENCE</scope>
    <source>
        <strain evidence="13">CIFAMagur01</strain>
        <tissue evidence="13">Testis</tissue>
    </source>
</reference>
<organism evidence="13 14">
    <name type="scientific">Clarias magur</name>
    <name type="common">Asian catfish</name>
    <name type="synonym">Macropteronotus magur</name>
    <dbReference type="NCBI Taxonomy" id="1594786"/>
    <lineage>
        <taxon>Eukaryota</taxon>
        <taxon>Metazoa</taxon>
        <taxon>Chordata</taxon>
        <taxon>Craniata</taxon>
        <taxon>Vertebrata</taxon>
        <taxon>Euteleostomi</taxon>
        <taxon>Actinopterygii</taxon>
        <taxon>Neopterygii</taxon>
        <taxon>Teleostei</taxon>
        <taxon>Ostariophysi</taxon>
        <taxon>Siluriformes</taxon>
        <taxon>Clariidae</taxon>
        <taxon>Clarias</taxon>
    </lineage>
</organism>
<evidence type="ECO:0000256" key="2">
    <source>
        <dbReference type="ARBA" id="ARBA00007092"/>
    </source>
</evidence>
<evidence type="ECO:0000256" key="6">
    <source>
        <dbReference type="ARBA" id="ARBA00022801"/>
    </source>
</evidence>